<gene>
    <name evidence="1" type="ORF">FB45DRAFT_902959</name>
</gene>
<dbReference type="Proteomes" id="UP001221142">
    <property type="component" value="Unassembled WGS sequence"/>
</dbReference>
<accession>A0AAD7C4A4</accession>
<comment type="caution">
    <text evidence="1">The sequence shown here is derived from an EMBL/GenBank/DDBJ whole genome shotgun (WGS) entry which is preliminary data.</text>
</comment>
<dbReference type="Gene3D" id="3.30.559.10">
    <property type="entry name" value="Chloramphenicol acetyltransferase-like domain"/>
    <property type="match status" value="2"/>
</dbReference>
<sequence length="473" mass="52053">MADQLHPLSPNPSARYPLSAFDNTFQRSTFITGWLVKGTIDTRALASALRRMTDKWRVLAGRLESLPQPDAKLWQLVVPLGPLPIDYPTFSLTFSTSDVPLSTYITIPLETNSHSLPRTLFLHPDTPRQNAVWVAKSHPLTAWHVTHFPPETSGGASYSCIGFARSHGIFDGIGAASVMRALVAEMRGQEWHVPPPPPEGTHPNPIATIVNKHLVKGSDYPQSGHAALGVKGALWLFGWHLREHLWRGSNHQIFIVPQKCLSSLVSRVRSAVQRSRRDAQVSTGDILVAWIIKAVYVAGTPPETIIHCSNFASFRDLILETDGESLETYLHNSFVPLPYPLLRVREINDMSLPELTLLFSDARRQLSLNHVIAAHQLIASNPISMPVHPDADETLVVSNVSASRILETDWSAVGSEGTLCGYRFSATTTNLVAGNTVFISGRLPDSSTVLDVLLNKERMQNFASAVGILTRTT</sequence>
<organism evidence="1 2">
    <name type="scientific">Roridomyces roridus</name>
    <dbReference type="NCBI Taxonomy" id="1738132"/>
    <lineage>
        <taxon>Eukaryota</taxon>
        <taxon>Fungi</taxon>
        <taxon>Dikarya</taxon>
        <taxon>Basidiomycota</taxon>
        <taxon>Agaricomycotina</taxon>
        <taxon>Agaricomycetes</taxon>
        <taxon>Agaricomycetidae</taxon>
        <taxon>Agaricales</taxon>
        <taxon>Marasmiineae</taxon>
        <taxon>Mycenaceae</taxon>
        <taxon>Roridomyces</taxon>
    </lineage>
</organism>
<evidence type="ECO:0000313" key="2">
    <source>
        <dbReference type="Proteomes" id="UP001221142"/>
    </source>
</evidence>
<dbReference type="EMBL" id="JARKIF010000005">
    <property type="protein sequence ID" value="KAJ7638467.1"/>
    <property type="molecule type" value="Genomic_DNA"/>
</dbReference>
<dbReference type="AlphaFoldDB" id="A0AAD7C4A4"/>
<reference evidence="1" key="1">
    <citation type="submission" date="2023-03" db="EMBL/GenBank/DDBJ databases">
        <title>Massive genome expansion in bonnet fungi (Mycena s.s.) driven by repeated elements and novel gene families across ecological guilds.</title>
        <authorList>
            <consortium name="Lawrence Berkeley National Laboratory"/>
            <person name="Harder C.B."/>
            <person name="Miyauchi S."/>
            <person name="Viragh M."/>
            <person name="Kuo A."/>
            <person name="Thoen E."/>
            <person name="Andreopoulos B."/>
            <person name="Lu D."/>
            <person name="Skrede I."/>
            <person name="Drula E."/>
            <person name="Henrissat B."/>
            <person name="Morin E."/>
            <person name="Kohler A."/>
            <person name="Barry K."/>
            <person name="LaButti K."/>
            <person name="Morin E."/>
            <person name="Salamov A."/>
            <person name="Lipzen A."/>
            <person name="Mereny Z."/>
            <person name="Hegedus B."/>
            <person name="Baldrian P."/>
            <person name="Stursova M."/>
            <person name="Weitz H."/>
            <person name="Taylor A."/>
            <person name="Grigoriev I.V."/>
            <person name="Nagy L.G."/>
            <person name="Martin F."/>
            <person name="Kauserud H."/>
        </authorList>
    </citation>
    <scope>NUCLEOTIDE SEQUENCE</scope>
    <source>
        <strain evidence="1">9284</strain>
    </source>
</reference>
<protein>
    <submittedName>
        <fullName evidence="1">Uncharacterized protein</fullName>
    </submittedName>
</protein>
<proteinExistence type="predicted"/>
<evidence type="ECO:0000313" key="1">
    <source>
        <dbReference type="EMBL" id="KAJ7638467.1"/>
    </source>
</evidence>
<dbReference type="InterPro" id="IPR023213">
    <property type="entry name" value="CAT-like_dom_sf"/>
</dbReference>
<name>A0AAD7C4A4_9AGAR</name>
<keyword evidence="2" id="KW-1185">Reference proteome</keyword>